<reference evidence="1 2" key="1">
    <citation type="submission" date="2019-01" db="EMBL/GenBank/DDBJ databases">
        <title>Filimonas sp. strain TTM-71.</title>
        <authorList>
            <person name="Chen W.-M."/>
        </authorList>
    </citation>
    <scope>NUCLEOTIDE SEQUENCE [LARGE SCALE GENOMIC DNA]</scope>
    <source>
        <strain evidence="1 2">TTM-71</strain>
    </source>
</reference>
<comment type="caution">
    <text evidence="1">The sequence shown here is derived from an EMBL/GenBank/DDBJ whole genome shotgun (WGS) entry which is preliminary data.</text>
</comment>
<keyword evidence="2" id="KW-1185">Reference proteome</keyword>
<sequence>MTVNKERRGFTMENDSVKITYFLGDTYAPPLTIEIVNKLDEPLVIDWQRSAMVYNGATIAYSGNTARFTGHADTYDSSYMNSINPNGYNSNRTHYSEIYGTLKLPKDVEFIPPHASIISSPVHLPSNLVTNIPDTALRFTELKVKYTKERRKAEYALFNASNSPVIIDSYLTLYPNNKEATKAIMYQHRFYASEIVNTKEIPAGTYYMDEQPGYRYYLKGSSDTKLTTTSGAGTGAVKTAGQSTSIVVDGVKRQ</sequence>
<evidence type="ECO:0000313" key="1">
    <source>
        <dbReference type="EMBL" id="RXK85291.1"/>
    </source>
</evidence>
<gene>
    <name evidence="1" type="ORF">ESB13_00230</name>
</gene>
<protein>
    <submittedName>
        <fullName evidence="1">Uncharacterized protein</fullName>
    </submittedName>
</protein>
<evidence type="ECO:0000313" key="2">
    <source>
        <dbReference type="Proteomes" id="UP000290545"/>
    </source>
</evidence>
<dbReference type="AlphaFoldDB" id="A0A4Q1D7S8"/>
<dbReference type="Proteomes" id="UP000290545">
    <property type="component" value="Unassembled WGS sequence"/>
</dbReference>
<dbReference type="EMBL" id="SDHZ01000001">
    <property type="protein sequence ID" value="RXK85291.1"/>
    <property type="molecule type" value="Genomic_DNA"/>
</dbReference>
<dbReference type="OrthoDB" id="948349at2"/>
<dbReference type="RefSeq" id="WP_129001043.1">
    <property type="nucleotide sequence ID" value="NZ_SDHZ01000001.1"/>
</dbReference>
<proteinExistence type="predicted"/>
<name>A0A4Q1D7S8_9BACT</name>
<accession>A0A4Q1D7S8</accession>
<organism evidence="1 2">
    <name type="scientific">Filimonas effusa</name>
    <dbReference type="NCBI Taxonomy" id="2508721"/>
    <lineage>
        <taxon>Bacteria</taxon>
        <taxon>Pseudomonadati</taxon>
        <taxon>Bacteroidota</taxon>
        <taxon>Chitinophagia</taxon>
        <taxon>Chitinophagales</taxon>
        <taxon>Chitinophagaceae</taxon>
        <taxon>Filimonas</taxon>
    </lineage>
</organism>